<dbReference type="SUPFAM" id="SSF48452">
    <property type="entry name" value="TPR-like"/>
    <property type="match status" value="1"/>
</dbReference>
<feature type="repeat" description="TPR" evidence="3">
    <location>
        <begin position="106"/>
        <end position="139"/>
    </location>
</feature>
<evidence type="ECO:0000256" key="1">
    <source>
        <dbReference type="ARBA" id="ARBA00022737"/>
    </source>
</evidence>
<evidence type="ECO:0000313" key="4">
    <source>
        <dbReference type="EMBL" id="MFD2739196.1"/>
    </source>
</evidence>
<dbReference type="Pfam" id="PF13432">
    <property type="entry name" value="TPR_16"/>
    <property type="match status" value="1"/>
</dbReference>
<dbReference type="RefSeq" id="WP_386372558.1">
    <property type="nucleotide sequence ID" value="NZ_JBHUMP010000003.1"/>
</dbReference>
<dbReference type="EMBL" id="JBHUMP010000003">
    <property type="protein sequence ID" value="MFD2739196.1"/>
    <property type="molecule type" value="Genomic_DNA"/>
</dbReference>
<dbReference type="Gene3D" id="1.25.40.10">
    <property type="entry name" value="Tetratricopeptide repeat domain"/>
    <property type="match status" value="1"/>
</dbReference>
<dbReference type="Proteomes" id="UP001597474">
    <property type="component" value="Unassembled WGS sequence"/>
</dbReference>
<dbReference type="InterPro" id="IPR013105">
    <property type="entry name" value="TPR_2"/>
</dbReference>
<sequence>MPPFPLFLCIALAACSPGGQAPSGGRVFAPGVNQRKAAEDGIEVGHRLIRAGQHELAIKAFNRAALAQGMNGEILSGLGSANLGLGRLGQAELLLRRAVRDETVEPEVWNNLGVVLMECGKTAEAQQIFRKAYALDDGESDAIRDNLRLALAKNEKSAITEDNDDEYRLVRRGAGDYLIRPTP</sequence>
<accession>A0ABW5U212</accession>
<dbReference type="Pfam" id="PF07719">
    <property type="entry name" value="TPR_2"/>
    <property type="match status" value="1"/>
</dbReference>
<protein>
    <submittedName>
        <fullName evidence="4">Tetratricopeptide repeat protein</fullName>
    </submittedName>
</protein>
<evidence type="ECO:0000256" key="2">
    <source>
        <dbReference type="ARBA" id="ARBA00022803"/>
    </source>
</evidence>
<dbReference type="PROSITE" id="PS50005">
    <property type="entry name" value="TPR"/>
    <property type="match status" value="1"/>
</dbReference>
<evidence type="ECO:0000313" key="5">
    <source>
        <dbReference type="Proteomes" id="UP001597474"/>
    </source>
</evidence>
<comment type="caution">
    <text evidence="4">The sequence shown here is derived from an EMBL/GenBank/DDBJ whole genome shotgun (WGS) entry which is preliminary data.</text>
</comment>
<keyword evidence="2 3" id="KW-0802">TPR repeat</keyword>
<reference evidence="5" key="1">
    <citation type="journal article" date="2019" name="Int. J. Syst. Evol. Microbiol.">
        <title>The Global Catalogue of Microorganisms (GCM) 10K type strain sequencing project: providing services to taxonomists for standard genome sequencing and annotation.</title>
        <authorList>
            <consortium name="The Broad Institute Genomics Platform"/>
            <consortium name="The Broad Institute Genome Sequencing Center for Infectious Disease"/>
            <person name="Wu L."/>
            <person name="Ma J."/>
        </authorList>
    </citation>
    <scope>NUCLEOTIDE SEQUENCE [LARGE SCALE GENOMIC DNA]</scope>
    <source>
        <strain evidence="5">TISTR 2562</strain>
    </source>
</reference>
<proteinExistence type="predicted"/>
<keyword evidence="1" id="KW-0677">Repeat</keyword>
<gene>
    <name evidence="4" type="ORF">ACFSUD_06430</name>
</gene>
<name>A0ABW5U212_9RHOB</name>
<dbReference type="InterPro" id="IPR019734">
    <property type="entry name" value="TPR_rpt"/>
</dbReference>
<evidence type="ECO:0000256" key="3">
    <source>
        <dbReference type="PROSITE-ProRule" id="PRU00339"/>
    </source>
</evidence>
<dbReference type="InterPro" id="IPR011990">
    <property type="entry name" value="TPR-like_helical_dom_sf"/>
</dbReference>
<organism evidence="4 5">
    <name type="scientific">Sulfitobacter aestuarii</name>
    <dbReference type="NCBI Taxonomy" id="2161676"/>
    <lineage>
        <taxon>Bacteria</taxon>
        <taxon>Pseudomonadati</taxon>
        <taxon>Pseudomonadota</taxon>
        <taxon>Alphaproteobacteria</taxon>
        <taxon>Rhodobacterales</taxon>
        <taxon>Roseobacteraceae</taxon>
        <taxon>Sulfitobacter</taxon>
    </lineage>
</organism>
<keyword evidence="5" id="KW-1185">Reference proteome</keyword>